<protein>
    <submittedName>
        <fullName evidence="2">Uncharacterized protein</fullName>
    </submittedName>
</protein>
<reference evidence="2 3" key="1">
    <citation type="submission" date="2024-02" db="EMBL/GenBank/DDBJ databases">
        <authorList>
            <person name="Daric V."/>
            <person name="Darras S."/>
        </authorList>
    </citation>
    <scope>NUCLEOTIDE SEQUENCE [LARGE SCALE GENOMIC DNA]</scope>
</reference>
<keyword evidence="3" id="KW-1185">Reference proteome</keyword>
<feature type="compositionally biased region" description="Low complexity" evidence="1">
    <location>
        <begin position="22"/>
        <end position="31"/>
    </location>
</feature>
<gene>
    <name evidence="2" type="ORF">CVLEPA_LOCUS30520</name>
</gene>
<dbReference type="Proteomes" id="UP001642483">
    <property type="component" value="Unassembled WGS sequence"/>
</dbReference>
<evidence type="ECO:0000313" key="3">
    <source>
        <dbReference type="Proteomes" id="UP001642483"/>
    </source>
</evidence>
<feature type="compositionally biased region" description="Polar residues" evidence="1">
    <location>
        <begin position="10"/>
        <end position="20"/>
    </location>
</feature>
<evidence type="ECO:0000313" key="2">
    <source>
        <dbReference type="EMBL" id="CAK8697259.1"/>
    </source>
</evidence>
<organism evidence="2 3">
    <name type="scientific">Clavelina lepadiformis</name>
    <name type="common">Light-bulb sea squirt</name>
    <name type="synonym">Ascidia lepadiformis</name>
    <dbReference type="NCBI Taxonomy" id="159417"/>
    <lineage>
        <taxon>Eukaryota</taxon>
        <taxon>Metazoa</taxon>
        <taxon>Chordata</taxon>
        <taxon>Tunicata</taxon>
        <taxon>Ascidiacea</taxon>
        <taxon>Aplousobranchia</taxon>
        <taxon>Clavelinidae</taxon>
        <taxon>Clavelina</taxon>
    </lineage>
</organism>
<feature type="region of interest" description="Disordered" evidence="1">
    <location>
        <begin position="1"/>
        <end position="39"/>
    </location>
</feature>
<accession>A0ABP0H2W2</accession>
<sequence length="81" mass="9216">MDSPVGPPLASSSRRQNSFHGSVVSSASSRRNMLSDRAKNIRGEASKRIDGLLQDWREYKERADDELRLELCRLQANCLPW</sequence>
<name>A0ABP0H2W2_CLALP</name>
<proteinExistence type="predicted"/>
<dbReference type="EMBL" id="CAWYQH010000163">
    <property type="protein sequence ID" value="CAK8697259.1"/>
    <property type="molecule type" value="Genomic_DNA"/>
</dbReference>
<comment type="caution">
    <text evidence="2">The sequence shown here is derived from an EMBL/GenBank/DDBJ whole genome shotgun (WGS) entry which is preliminary data.</text>
</comment>
<evidence type="ECO:0000256" key="1">
    <source>
        <dbReference type="SAM" id="MobiDB-lite"/>
    </source>
</evidence>